<comment type="subcellular location">
    <subcellularLocation>
        <location evidence="2">Cytoplasm</location>
    </subcellularLocation>
    <subcellularLocation>
        <location evidence="1">Nucleus</location>
    </subcellularLocation>
</comment>
<dbReference type="Gene3D" id="1.20.58.200">
    <property type="entry name" value="Translin, domain 2"/>
    <property type="match status" value="1"/>
</dbReference>
<proteinExistence type="inferred from homology"/>
<evidence type="ECO:0000313" key="8">
    <source>
        <dbReference type="Proteomes" id="UP000695562"/>
    </source>
</evidence>
<dbReference type="InterPro" id="IPR002848">
    <property type="entry name" value="Translin_fam"/>
</dbReference>
<evidence type="ECO:0000256" key="5">
    <source>
        <dbReference type="ARBA" id="ARBA00023242"/>
    </source>
</evidence>
<dbReference type="GO" id="GO:0005634">
    <property type="term" value="C:nucleus"/>
    <property type="evidence" value="ECO:0007669"/>
    <property type="project" value="UniProtKB-SubCell"/>
</dbReference>
<dbReference type="Proteomes" id="UP000695562">
    <property type="component" value="Unassembled WGS sequence"/>
</dbReference>
<comment type="caution">
    <text evidence="7">The sequence shown here is derived from an EMBL/GenBank/DDBJ whole genome shotgun (WGS) entry which is preliminary data.</text>
</comment>
<keyword evidence="4" id="KW-0963">Cytoplasm</keyword>
<dbReference type="SUPFAM" id="SSF74784">
    <property type="entry name" value="Translin"/>
    <property type="match status" value="1"/>
</dbReference>
<dbReference type="FunFam" id="1.20.58.200:FF:000001">
    <property type="entry name" value="Translin-associated factor X"/>
    <property type="match status" value="1"/>
</dbReference>
<evidence type="ECO:0000256" key="3">
    <source>
        <dbReference type="ARBA" id="ARBA00005902"/>
    </source>
</evidence>
<evidence type="ECO:0000256" key="1">
    <source>
        <dbReference type="ARBA" id="ARBA00004123"/>
    </source>
</evidence>
<comment type="similarity">
    <text evidence="3">Belongs to the translin family.</text>
</comment>
<dbReference type="InterPro" id="IPR016069">
    <property type="entry name" value="Translin_C"/>
</dbReference>
<gene>
    <name evidence="7" type="ORF">CYY_004989</name>
</gene>
<dbReference type="EMBL" id="AJWJ01000188">
    <property type="protein sequence ID" value="KAF2073701.1"/>
    <property type="molecule type" value="Genomic_DNA"/>
</dbReference>
<dbReference type="InterPro" id="IPR036081">
    <property type="entry name" value="Translin_sf"/>
</dbReference>
<evidence type="ECO:0000256" key="2">
    <source>
        <dbReference type="ARBA" id="ARBA00004496"/>
    </source>
</evidence>
<dbReference type="AlphaFoldDB" id="A0A8J4PUH4"/>
<dbReference type="GO" id="GO:0005737">
    <property type="term" value="C:cytoplasm"/>
    <property type="evidence" value="ECO:0007669"/>
    <property type="project" value="UniProtKB-SubCell"/>
</dbReference>
<name>A0A8J4PUH4_9MYCE</name>
<feature type="compositionally biased region" description="Low complexity" evidence="6">
    <location>
        <begin position="1"/>
        <end position="12"/>
    </location>
</feature>
<keyword evidence="5" id="KW-0539">Nucleus</keyword>
<feature type="region of interest" description="Disordered" evidence="6">
    <location>
        <begin position="1"/>
        <end position="41"/>
    </location>
</feature>
<dbReference type="Gene3D" id="1.20.58.190">
    <property type="entry name" value="Translin, domain 1"/>
    <property type="match status" value="1"/>
</dbReference>
<evidence type="ECO:0000313" key="7">
    <source>
        <dbReference type="EMBL" id="KAF2073701.1"/>
    </source>
</evidence>
<feature type="compositionally biased region" description="Low complexity" evidence="6">
    <location>
        <begin position="21"/>
        <end position="34"/>
    </location>
</feature>
<dbReference type="CDD" id="cd14820">
    <property type="entry name" value="TRAX"/>
    <property type="match status" value="1"/>
</dbReference>
<dbReference type="OrthoDB" id="31005at2759"/>
<accession>A0A8J4PUH4</accession>
<evidence type="ECO:0000256" key="6">
    <source>
        <dbReference type="SAM" id="MobiDB-lite"/>
    </source>
</evidence>
<dbReference type="Pfam" id="PF01997">
    <property type="entry name" value="Translin"/>
    <property type="match status" value="1"/>
</dbReference>
<evidence type="ECO:0000256" key="4">
    <source>
        <dbReference type="ARBA" id="ARBA00022490"/>
    </source>
</evidence>
<keyword evidence="8" id="KW-1185">Reference proteome</keyword>
<sequence length="281" mass="32933">MSKRFNNNNNNNDSDKRMKFNNNNNNNNNRNNNNSKDTASLESQIKDTEIISLFKGFSQKLDEDNDRRERIVKISRDITISSKRLISLLQRACWENKQDIIVQAKEDLDKIHLLFGTIITELNNQEYWKFQRSFTWGVQEYIESFSFLYFLENGTLIPLDYIHNSIKESLKLESLGQFSISMEDYYLGLADLTGELMRYSTNSTTQKKYDDCYQICDFVRVIHSGFSLCHLNRDLNSKLNLIDESLKKIEKLCFSIRVRGSEFPDQIMFGLDGGEQQQETN</sequence>
<dbReference type="InterPro" id="IPR016068">
    <property type="entry name" value="Translin_N"/>
</dbReference>
<dbReference type="PANTHER" id="PTHR10741">
    <property type="entry name" value="TRANSLIN AND TRANSLIN ASSOCIATED PROTEIN X"/>
    <property type="match status" value="1"/>
</dbReference>
<evidence type="ECO:0008006" key="9">
    <source>
        <dbReference type="Google" id="ProtNLM"/>
    </source>
</evidence>
<protein>
    <recommendedName>
        <fullName evidence="9">Translin family protein</fullName>
    </recommendedName>
</protein>
<organism evidence="7 8">
    <name type="scientific">Polysphondylium violaceum</name>
    <dbReference type="NCBI Taxonomy" id="133409"/>
    <lineage>
        <taxon>Eukaryota</taxon>
        <taxon>Amoebozoa</taxon>
        <taxon>Evosea</taxon>
        <taxon>Eumycetozoa</taxon>
        <taxon>Dictyostelia</taxon>
        <taxon>Dictyosteliales</taxon>
        <taxon>Dictyosteliaceae</taxon>
        <taxon>Polysphondylium</taxon>
    </lineage>
</organism>
<dbReference type="GO" id="GO:0043565">
    <property type="term" value="F:sequence-specific DNA binding"/>
    <property type="evidence" value="ECO:0007669"/>
    <property type="project" value="InterPro"/>
</dbReference>
<reference evidence="7" key="1">
    <citation type="submission" date="2020-01" db="EMBL/GenBank/DDBJ databases">
        <title>Development of genomics and gene disruption for Polysphondylium violaceum indicates a role for the polyketide synthase stlB in stalk morphogenesis.</title>
        <authorList>
            <person name="Narita B."/>
            <person name="Kawabe Y."/>
            <person name="Kin K."/>
            <person name="Saito T."/>
            <person name="Gibbs R."/>
            <person name="Kuspa A."/>
            <person name="Muzny D."/>
            <person name="Queller D."/>
            <person name="Richards S."/>
            <person name="Strassman J."/>
            <person name="Sucgang R."/>
            <person name="Worley K."/>
            <person name="Schaap P."/>
        </authorList>
    </citation>
    <scope>NUCLEOTIDE SEQUENCE</scope>
    <source>
        <strain evidence="7">QSvi11</strain>
    </source>
</reference>